<reference evidence="1 2" key="1">
    <citation type="journal article" date="2009" name="BMC Genomics">
        <title>Complete genome sequence of the sugarcane nitrogen-fixing endophyte Gluconacetobacter diazotrophicus Pal5.</title>
        <authorList>
            <person name="Bertalan M."/>
            <person name="Albano R."/>
            <person name="Padua V."/>
            <person name="Rouws L."/>
            <person name="Rojas C."/>
            <person name="Hemerly A."/>
            <person name="Teixeira K."/>
            <person name="Schwab S."/>
            <person name="Araujo J."/>
            <person name="Oliveira A."/>
            <person name="Franca L."/>
            <person name="Magalhaes V."/>
            <person name="Alqueres S."/>
            <person name="Cardoso A."/>
            <person name="Almeida W."/>
            <person name="Loureiro M.M."/>
            <person name="Nogueira E."/>
            <person name="Cidade D."/>
            <person name="Oliveira D."/>
            <person name="Simao T."/>
            <person name="Macedo J."/>
            <person name="Valadao A."/>
            <person name="Dreschsel M."/>
            <person name="Freitas F."/>
            <person name="Vidal M."/>
            <person name="Guedes H."/>
            <person name="Rodrigues E."/>
            <person name="Meneses C."/>
            <person name="Brioso P."/>
            <person name="Pozzer L."/>
            <person name="Figueiredo D."/>
            <person name="Montano H."/>
            <person name="Junior J."/>
            <person name="Filho G."/>
            <person name="Flores V."/>
            <person name="Ferreira B."/>
            <person name="Branco A."/>
            <person name="Gonzalez P."/>
            <person name="Guillobel H."/>
            <person name="Lemos M."/>
            <person name="Seibel L."/>
            <person name="Macedo J."/>
            <person name="Alves-Ferreira M."/>
            <person name="Sachetto-Martins G."/>
            <person name="Coelho A."/>
            <person name="Santos E."/>
            <person name="Amaral G."/>
            <person name="Neves A."/>
            <person name="Pacheco A.B."/>
            <person name="Carvalho D."/>
            <person name="Lery L."/>
            <person name="Bisch P."/>
            <person name="Rossle S.C."/>
            <person name="Urmenyi T."/>
            <person name="Kruger W.V."/>
            <person name="Martins O."/>
            <person name="Baldani J.I."/>
            <person name="Ferreira P.C."/>
        </authorList>
    </citation>
    <scope>NUCLEOTIDE SEQUENCE [LARGE SCALE GENOMIC DNA]</scope>
    <source>
        <strain evidence="2">ATCC 49037 / DSM 5601 / CCUG 37298 / CIP 103539 / LMG 7603 / PAl5</strain>
    </source>
</reference>
<dbReference type="Proteomes" id="UP000001176">
    <property type="component" value="Chromosome"/>
</dbReference>
<name>A9HLW3_GLUDA</name>
<gene>
    <name evidence="1" type="ordered locus">GDI2277</name>
</gene>
<evidence type="ECO:0000313" key="2">
    <source>
        <dbReference type="Proteomes" id="UP000001176"/>
    </source>
</evidence>
<dbReference type="AlphaFoldDB" id="A9HLW3"/>
<accession>A9HLW3</accession>
<proteinExistence type="predicted"/>
<dbReference type="EMBL" id="AM889285">
    <property type="protein sequence ID" value="CAP56220.1"/>
    <property type="molecule type" value="Genomic_DNA"/>
</dbReference>
<evidence type="ECO:0000313" key="1">
    <source>
        <dbReference type="EMBL" id="CAP56220.1"/>
    </source>
</evidence>
<keyword evidence="2" id="KW-1185">Reference proteome</keyword>
<sequence length="110" mass="12451">MPGFFLRVRLAAGYQHGFFHVDHPRLGLDLGFVSGGAEIFHRGEPRIMLQQDFGDDIGGDGEFGYQFVNDDLDDNRVACLDFRQHPGTIPAREDRIENSMHTYLQLSVRG</sequence>
<dbReference type="KEGG" id="gdi:GDI2277"/>
<organism evidence="1 2">
    <name type="scientific">Gluconacetobacter diazotrophicus (strain ATCC 49037 / DSM 5601 / CCUG 37298 / CIP 103539 / LMG 7603 / PAl5)</name>
    <dbReference type="NCBI Taxonomy" id="272568"/>
    <lineage>
        <taxon>Bacteria</taxon>
        <taxon>Pseudomonadati</taxon>
        <taxon>Pseudomonadota</taxon>
        <taxon>Alphaproteobacteria</taxon>
        <taxon>Acetobacterales</taxon>
        <taxon>Acetobacteraceae</taxon>
        <taxon>Gluconacetobacter</taxon>
    </lineage>
</organism>
<protein>
    <submittedName>
        <fullName evidence="1">Uncharacterized protein</fullName>
    </submittedName>
</protein>